<keyword evidence="1" id="KW-1185">Reference proteome</keyword>
<proteinExistence type="predicted"/>
<dbReference type="InterPro" id="IPR012677">
    <property type="entry name" value="Nucleotide-bd_a/b_plait_sf"/>
</dbReference>
<name>A0ABM1LQL6_PRUMU</name>
<dbReference type="Proteomes" id="UP000694861">
    <property type="component" value="Linkage group LG5"/>
</dbReference>
<dbReference type="RefSeq" id="XP_016649693.1">
    <property type="nucleotide sequence ID" value="XM_016794207.1"/>
</dbReference>
<dbReference type="GeneID" id="103331129"/>
<evidence type="ECO:0000313" key="1">
    <source>
        <dbReference type="Proteomes" id="UP000694861"/>
    </source>
</evidence>
<dbReference type="Gene3D" id="3.30.70.330">
    <property type="match status" value="1"/>
</dbReference>
<accession>A0ABM1LQL6</accession>
<protein>
    <submittedName>
        <fullName evidence="2">Uncharacterized protein LOC103331129</fullName>
    </submittedName>
</protein>
<sequence>MDRSSTTWRSRGFDFDFDFVTFNNEKDIRDVIEGMNDQNLDSRNITVSEAQSCGSGSGGKEVIAPKVEAEDVVAGIRFTNCSKVQFAMNPYHCSAQQLFCLNFQFGEQPWYHCKV</sequence>
<dbReference type="SUPFAM" id="SSF54928">
    <property type="entry name" value="RNA-binding domain, RBD"/>
    <property type="match status" value="1"/>
</dbReference>
<evidence type="ECO:0000313" key="2">
    <source>
        <dbReference type="RefSeq" id="XP_016649693.1"/>
    </source>
</evidence>
<organism evidence="1 2">
    <name type="scientific">Prunus mume</name>
    <name type="common">Japanese apricot</name>
    <name type="synonym">Armeniaca mume</name>
    <dbReference type="NCBI Taxonomy" id="102107"/>
    <lineage>
        <taxon>Eukaryota</taxon>
        <taxon>Viridiplantae</taxon>
        <taxon>Streptophyta</taxon>
        <taxon>Embryophyta</taxon>
        <taxon>Tracheophyta</taxon>
        <taxon>Spermatophyta</taxon>
        <taxon>Magnoliopsida</taxon>
        <taxon>eudicotyledons</taxon>
        <taxon>Gunneridae</taxon>
        <taxon>Pentapetalae</taxon>
        <taxon>rosids</taxon>
        <taxon>fabids</taxon>
        <taxon>Rosales</taxon>
        <taxon>Rosaceae</taxon>
        <taxon>Amygdaloideae</taxon>
        <taxon>Amygdaleae</taxon>
        <taxon>Prunus</taxon>
    </lineage>
</organism>
<gene>
    <name evidence="2" type="primary">LOC103331129</name>
</gene>
<reference evidence="1" key="1">
    <citation type="journal article" date="2012" name="Nat. Commun.">
        <title>The genome of Prunus mume.</title>
        <authorList>
            <person name="Zhang Q."/>
            <person name="Chen W."/>
            <person name="Sun L."/>
            <person name="Zhao F."/>
            <person name="Huang B."/>
            <person name="Yang W."/>
            <person name="Tao Y."/>
            <person name="Wang J."/>
            <person name="Yuan Z."/>
            <person name="Fan G."/>
            <person name="Xing Z."/>
            <person name="Han C."/>
            <person name="Pan H."/>
            <person name="Zhong X."/>
            <person name="Shi W."/>
            <person name="Liang X."/>
            <person name="Du D."/>
            <person name="Sun F."/>
            <person name="Xu Z."/>
            <person name="Hao R."/>
            <person name="Lv T."/>
            <person name="Lv Y."/>
            <person name="Zheng Z."/>
            <person name="Sun M."/>
            <person name="Luo L."/>
            <person name="Cai M."/>
            <person name="Gao Y."/>
            <person name="Wang J."/>
            <person name="Yin Y."/>
            <person name="Xu X."/>
            <person name="Cheng T."/>
            <person name="Wang J."/>
        </authorList>
    </citation>
    <scope>NUCLEOTIDE SEQUENCE [LARGE SCALE GENOMIC DNA]</scope>
</reference>
<reference evidence="2" key="2">
    <citation type="submission" date="2025-08" db="UniProtKB">
        <authorList>
            <consortium name="RefSeq"/>
        </authorList>
    </citation>
    <scope>IDENTIFICATION</scope>
</reference>
<dbReference type="InterPro" id="IPR035979">
    <property type="entry name" value="RBD_domain_sf"/>
</dbReference>